<dbReference type="Pfam" id="PF05717">
    <property type="entry name" value="TnpB_IS66"/>
    <property type="match status" value="1"/>
</dbReference>
<sequence length="124" mass="13980">MFTLPPALRIYVATTPADMRKSFDGLSAAVAQLIGQDPTSGHLFVFRNRRGDQIRVLFWDRTGYCIIAKRLARGRFHLPLPASPDARHLEVDAAELGLLLEGIDLSDAQRRKRFRLLPRPSRTA</sequence>
<dbReference type="OrthoDB" id="9801450at2"/>
<name>A0A6N7Q1L2_9BACT</name>
<dbReference type="EMBL" id="WJIE01000026">
    <property type="protein sequence ID" value="MRG98173.1"/>
    <property type="molecule type" value="Genomic_DNA"/>
</dbReference>
<proteinExistence type="predicted"/>
<dbReference type="InterPro" id="IPR008878">
    <property type="entry name" value="Transposase_IS66_Orf2"/>
</dbReference>
<dbReference type="RefSeq" id="WP_153824946.1">
    <property type="nucleotide sequence ID" value="NZ_WJIE01000026.1"/>
</dbReference>
<evidence type="ECO:0000313" key="1">
    <source>
        <dbReference type="EMBL" id="MRG98173.1"/>
    </source>
</evidence>
<gene>
    <name evidence="1" type="primary">tnpB</name>
    <name evidence="1" type="ORF">GF068_40620</name>
</gene>
<dbReference type="AlphaFoldDB" id="A0A6N7Q1L2"/>
<protein>
    <submittedName>
        <fullName evidence="1">IS66 family insertion sequence element accessory protein TnpB</fullName>
    </submittedName>
</protein>
<dbReference type="Proteomes" id="UP000440224">
    <property type="component" value="Unassembled WGS sequence"/>
</dbReference>
<dbReference type="PANTHER" id="PTHR36455">
    <property type="match status" value="1"/>
</dbReference>
<evidence type="ECO:0000313" key="2">
    <source>
        <dbReference type="Proteomes" id="UP000440224"/>
    </source>
</evidence>
<dbReference type="PANTHER" id="PTHR36455:SF1">
    <property type="entry name" value="BLR8292 PROTEIN"/>
    <property type="match status" value="1"/>
</dbReference>
<dbReference type="NCBIfam" id="NF033819">
    <property type="entry name" value="IS66_TnpB"/>
    <property type="match status" value="1"/>
</dbReference>
<reference evidence="1 2" key="1">
    <citation type="submission" date="2019-10" db="EMBL/GenBank/DDBJ databases">
        <title>A soil myxobacterium in the family Polyangiaceae.</title>
        <authorList>
            <person name="Li Y."/>
            <person name="Wang J."/>
        </authorList>
    </citation>
    <scope>NUCLEOTIDE SEQUENCE [LARGE SCALE GENOMIC DNA]</scope>
    <source>
        <strain evidence="1 2">DSM 14734</strain>
    </source>
</reference>
<keyword evidence="2" id="KW-1185">Reference proteome</keyword>
<comment type="caution">
    <text evidence="1">The sequence shown here is derived from an EMBL/GenBank/DDBJ whole genome shotgun (WGS) entry which is preliminary data.</text>
</comment>
<accession>A0A6N7Q1L2</accession>
<organism evidence="1 2">
    <name type="scientific">Polyangium spumosum</name>
    <dbReference type="NCBI Taxonomy" id="889282"/>
    <lineage>
        <taxon>Bacteria</taxon>
        <taxon>Pseudomonadati</taxon>
        <taxon>Myxococcota</taxon>
        <taxon>Polyangia</taxon>
        <taxon>Polyangiales</taxon>
        <taxon>Polyangiaceae</taxon>
        <taxon>Polyangium</taxon>
    </lineage>
</organism>